<feature type="transmembrane region" description="Helical" evidence="1">
    <location>
        <begin position="130"/>
        <end position="149"/>
    </location>
</feature>
<feature type="domain" description="CAAX prenyl protease 2/Lysostaphin resistance protein A-like" evidence="2">
    <location>
        <begin position="135"/>
        <end position="231"/>
    </location>
</feature>
<protein>
    <submittedName>
        <fullName evidence="3">Abortive phage infection protein</fullName>
    </submittedName>
    <submittedName>
        <fullName evidence="4">CAAX amino terminal protease self- immunity</fullName>
    </submittedName>
</protein>
<dbReference type="Proteomes" id="UP000215539">
    <property type="component" value="Chromosome 1"/>
</dbReference>
<feature type="transmembrane region" description="Helical" evidence="1">
    <location>
        <begin position="169"/>
        <end position="187"/>
    </location>
</feature>
<dbReference type="Proteomes" id="UP000065822">
    <property type="component" value="Chromosome"/>
</dbReference>
<dbReference type="EMBL" id="CP014227">
    <property type="protein sequence ID" value="AMD85635.1"/>
    <property type="molecule type" value="Genomic_DNA"/>
</dbReference>
<dbReference type="EMBL" id="LT906449">
    <property type="protein sequence ID" value="SNV16665.1"/>
    <property type="molecule type" value="Genomic_DNA"/>
</dbReference>
<keyword evidence="5" id="KW-1185">Reference proteome</keyword>
<evidence type="ECO:0000256" key="1">
    <source>
        <dbReference type="SAM" id="Phobius"/>
    </source>
</evidence>
<dbReference type="GO" id="GO:0080120">
    <property type="term" value="P:CAAX-box protein maturation"/>
    <property type="evidence" value="ECO:0007669"/>
    <property type="project" value="UniProtKB-ARBA"/>
</dbReference>
<keyword evidence="4" id="KW-0378">Hydrolase</keyword>
<dbReference type="GO" id="GO:0006508">
    <property type="term" value="P:proteolysis"/>
    <property type="evidence" value="ECO:0007669"/>
    <property type="project" value="UniProtKB-KW"/>
</dbReference>
<sequence length="291" mass="33495">MYINNANLSKASKWLYAVVPILFFGFVWLNYIALQTMDTEAVMAEQIAEMGELPFLVMNLLPFAVLLGLLLLWVKFVHRQSLTALTTARPRISWRRFFFAFFLWGGISTALIAADYLINPQDYQWDFQLVPFLKLLAIAIVLVPLQTAFEEYFFRAYLMQGLALVFKRAWVPLVITSVLFGLMHIANPEVEKLGYGLLIYYIGTGFFLGITAIMDDGIELSLGFHAANNLFTALWVTSTWTVFQTPSVLRDVSEPTLGWNMFLPLLVCFPLLLWIYAKKYKWKDWRVRLVG</sequence>
<evidence type="ECO:0000313" key="4">
    <source>
        <dbReference type="EMBL" id="SNV16665.1"/>
    </source>
</evidence>
<dbReference type="Pfam" id="PF02517">
    <property type="entry name" value="Rce1-like"/>
    <property type="match status" value="1"/>
</dbReference>
<keyword evidence="1" id="KW-1133">Transmembrane helix</keyword>
<dbReference type="RefSeq" id="WP_066430424.1">
    <property type="nucleotide sequence ID" value="NZ_CP014227.1"/>
</dbReference>
<feature type="transmembrane region" description="Helical" evidence="1">
    <location>
        <begin position="14"/>
        <end position="33"/>
    </location>
</feature>
<feature type="transmembrane region" description="Helical" evidence="1">
    <location>
        <begin position="97"/>
        <end position="118"/>
    </location>
</feature>
<keyword evidence="1" id="KW-0472">Membrane</keyword>
<gene>
    <name evidence="3" type="ORF">AXF12_08980</name>
    <name evidence="4" type="ORF">SAMEA44541418_02366</name>
</gene>
<feature type="transmembrane region" description="Helical" evidence="1">
    <location>
        <begin position="226"/>
        <end position="245"/>
    </location>
</feature>
<organism evidence="4 6">
    <name type="scientific">Capnocytophaga haemolytica</name>
    <dbReference type="NCBI Taxonomy" id="45243"/>
    <lineage>
        <taxon>Bacteria</taxon>
        <taxon>Pseudomonadati</taxon>
        <taxon>Bacteroidota</taxon>
        <taxon>Flavobacteriia</taxon>
        <taxon>Flavobacteriales</taxon>
        <taxon>Flavobacteriaceae</taxon>
        <taxon>Capnocytophaga</taxon>
    </lineage>
</organism>
<evidence type="ECO:0000313" key="5">
    <source>
        <dbReference type="Proteomes" id="UP000065822"/>
    </source>
</evidence>
<proteinExistence type="predicted"/>
<keyword evidence="4" id="KW-0645">Protease</keyword>
<dbReference type="InterPro" id="IPR003675">
    <property type="entry name" value="Rce1/LyrA-like_dom"/>
</dbReference>
<evidence type="ECO:0000259" key="2">
    <source>
        <dbReference type="Pfam" id="PF02517"/>
    </source>
</evidence>
<feature type="transmembrane region" description="Helical" evidence="1">
    <location>
        <begin position="53"/>
        <end position="76"/>
    </location>
</feature>
<feature type="transmembrane region" description="Helical" evidence="1">
    <location>
        <begin position="257"/>
        <end position="277"/>
    </location>
</feature>
<dbReference type="KEGG" id="chg:AXF12_08980"/>
<name>A0AAX2H1M9_9FLAO</name>
<reference evidence="3 5" key="1">
    <citation type="submission" date="2016-02" db="EMBL/GenBank/DDBJ databases">
        <authorList>
            <person name="Holder M.E."/>
            <person name="Ajami N.J."/>
            <person name="Petrosino J.F."/>
        </authorList>
    </citation>
    <scope>NUCLEOTIDE SEQUENCE [LARGE SCALE GENOMIC DNA]</scope>
    <source>
        <strain evidence="3 5">CCUG 32990</strain>
    </source>
</reference>
<accession>A0AAX2H1M9</accession>
<evidence type="ECO:0000313" key="6">
    <source>
        <dbReference type="Proteomes" id="UP000215539"/>
    </source>
</evidence>
<evidence type="ECO:0000313" key="3">
    <source>
        <dbReference type="EMBL" id="AMD85635.1"/>
    </source>
</evidence>
<dbReference type="AlphaFoldDB" id="A0AAX2H1M9"/>
<dbReference type="GO" id="GO:0004175">
    <property type="term" value="F:endopeptidase activity"/>
    <property type="evidence" value="ECO:0007669"/>
    <property type="project" value="UniProtKB-ARBA"/>
</dbReference>
<keyword evidence="1" id="KW-0812">Transmembrane</keyword>
<reference evidence="4 6" key="2">
    <citation type="submission" date="2017-06" db="EMBL/GenBank/DDBJ databases">
        <authorList>
            <consortium name="Pathogen Informatics"/>
        </authorList>
    </citation>
    <scope>NUCLEOTIDE SEQUENCE [LARGE SCALE GENOMIC DNA]</scope>
    <source>
        <strain evidence="4 6">NCTC12947</strain>
    </source>
</reference>
<feature type="transmembrane region" description="Helical" evidence="1">
    <location>
        <begin position="193"/>
        <end position="214"/>
    </location>
</feature>
<dbReference type="PANTHER" id="PTHR39430:SF1">
    <property type="entry name" value="PROTEASE"/>
    <property type="match status" value="1"/>
</dbReference>
<dbReference type="PANTHER" id="PTHR39430">
    <property type="entry name" value="MEMBRANE-ASSOCIATED PROTEASE-RELATED"/>
    <property type="match status" value="1"/>
</dbReference>